<evidence type="ECO:0000313" key="9">
    <source>
        <dbReference type="EMBL" id="BBY21708.1"/>
    </source>
</evidence>
<evidence type="ECO:0000259" key="8">
    <source>
        <dbReference type="Pfam" id="PF03176"/>
    </source>
</evidence>
<dbReference type="GO" id="GO:0005886">
    <property type="term" value="C:plasma membrane"/>
    <property type="evidence" value="ECO:0007669"/>
    <property type="project" value="UniProtKB-SubCell"/>
</dbReference>
<name>A0A7I7Q5W9_9MYCO</name>
<feature type="transmembrane region" description="Helical" evidence="7">
    <location>
        <begin position="24"/>
        <end position="43"/>
    </location>
</feature>
<protein>
    <recommendedName>
        <fullName evidence="8">Membrane transport protein MMPL domain-containing protein</fullName>
    </recommendedName>
</protein>
<keyword evidence="4 7" id="KW-0812">Transmembrane</keyword>
<keyword evidence="3" id="KW-1003">Cell membrane</keyword>
<dbReference type="Pfam" id="PF03176">
    <property type="entry name" value="MMPL"/>
    <property type="match status" value="1"/>
</dbReference>
<keyword evidence="5 7" id="KW-1133">Transmembrane helix</keyword>
<dbReference type="EMBL" id="AP022587">
    <property type="protein sequence ID" value="BBY21708.1"/>
    <property type="molecule type" value="Genomic_DNA"/>
</dbReference>
<reference evidence="9 10" key="1">
    <citation type="journal article" date="2019" name="Emerg. Microbes Infect.">
        <title>Comprehensive subspecies identification of 175 nontuberculous mycobacteria species based on 7547 genomic profiles.</title>
        <authorList>
            <person name="Matsumoto Y."/>
            <person name="Kinjo T."/>
            <person name="Motooka D."/>
            <person name="Nabeya D."/>
            <person name="Jung N."/>
            <person name="Uechi K."/>
            <person name="Horii T."/>
            <person name="Iida T."/>
            <person name="Fujita J."/>
            <person name="Nakamura S."/>
        </authorList>
    </citation>
    <scope>NUCLEOTIDE SEQUENCE [LARGE SCALE GENOMIC DNA]</scope>
    <source>
        <strain evidence="9 10">JCM 17783</strain>
    </source>
</reference>
<evidence type="ECO:0000256" key="5">
    <source>
        <dbReference type="ARBA" id="ARBA00022989"/>
    </source>
</evidence>
<comment type="similarity">
    <text evidence="2">Belongs to the resistance-nodulation-cell division (RND) (TC 2.A.6) family. MmpL subfamily.</text>
</comment>
<organism evidence="9 10">
    <name type="scientific">Mycobacterium stomatepiae</name>
    <dbReference type="NCBI Taxonomy" id="470076"/>
    <lineage>
        <taxon>Bacteria</taxon>
        <taxon>Bacillati</taxon>
        <taxon>Actinomycetota</taxon>
        <taxon>Actinomycetes</taxon>
        <taxon>Mycobacteriales</taxon>
        <taxon>Mycobacteriaceae</taxon>
        <taxon>Mycobacterium</taxon>
        <taxon>Mycobacterium simiae complex</taxon>
    </lineage>
</organism>
<dbReference type="InterPro" id="IPR004869">
    <property type="entry name" value="MMPL_dom"/>
</dbReference>
<evidence type="ECO:0000256" key="6">
    <source>
        <dbReference type="ARBA" id="ARBA00023136"/>
    </source>
</evidence>
<evidence type="ECO:0000313" key="10">
    <source>
        <dbReference type="Proteomes" id="UP000467130"/>
    </source>
</evidence>
<keyword evidence="10" id="KW-1185">Reference proteome</keyword>
<evidence type="ECO:0000256" key="3">
    <source>
        <dbReference type="ARBA" id="ARBA00022475"/>
    </source>
</evidence>
<evidence type="ECO:0000256" key="7">
    <source>
        <dbReference type="SAM" id="Phobius"/>
    </source>
</evidence>
<evidence type="ECO:0000256" key="4">
    <source>
        <dbReference type="ARBA" id="ARBA00022692"/>
    </source>
</evidence>
<feature type="domain" description="Membrane transport protein MMPL" evidence="8">
    <location>
        <begin position="57"/>
        <end position="176"/>
    </location>
</feature>
<keyword evidence="6 7" id="KW-0472">Membrane</keyword>
<accession>A0A7I7Q5W9</accession>
<dbReference type="Proteomes" id="UP000467130">
    <property type="component" value="Chromosome"/>
</dbReference>
<proteinExistence type="inferred from homology"/>
<comment type="subcellular location">
    <subcellularLocation>
        <location evidence="1">Cell membrane</location>
        <topology evidence="1">Multi-pass membrane protein</topology>
    </subcellularLocation>
</comment>
<dbReference type="PANTHER" id="PTHR33406">
    <property type="entry name" value="MEMBRANE PROTEIN MJ1562-RELATED"/>
    <property type="match status" value="1"/>
</dbReference>
<dbReference type="PANTHER" id="PTHR33406:SF6">
    <property type="entry name" value="MEMBRANE PROTEIN YDGH-RELATED"/>
    <property type="match status" value="1"/>
</dbReference>
<sequence length="184" mass="20332">MSNQTNEIDQQQTRSNVARTIRRLALPILLFWVALAAITNIAVPQLEEVGKTHNVALNSPDAPSLKAIKRIGDKFHEFDTDSSAMIVLEGDKPLGADAHRFYDDMIRKIEQDKKHVQHVQDYWGDTLTAAGSQSTDGKAAYVQVNLAGNQGSALANEGVDAIRDIIEHMKPPPGVRRTSPARRR</sequence>
<evidence type="ECO:0000256" key="2">
    <source>
        <dbReference type="ARBA" id="ARBA00010157"/>
    </source>
</evidence>
<evidence type="ECO:0000256" key="1">
    <source>
        <dbReference type="ARBA" id="ARBA00004651"/>
    </source>
</evidence>
<dbReference type="InterPro" id="IPR050545">
    <property type="entry name" value="Mycobact_MmpL"/>
</dbReference>
<gene>
    <name evidence="9" type="ORF">MSTO_19130</name>
</gene>
<dbReference type="AlphaFoldDB" id="A0A7I7Q5W9"/>
<dbReference type="KEGG" id="msto:MSTO_19130"/>